<dbReference type="SUPFAM" id="SSF56601">
    <property type="entry name" value="beta-lactamase/transpeptidase-like"/>
    <property type="match status" value="1"/>
</dbReference>
<evidence type="ECO:0000256" key="7">
    <source>
        <dbReference type="ARBA" id="ARBA00022729"/>
    </source>
</evidence>
<keyword evidence="19" id="KW-1185">Reference proteome</keyword>
<dbReference type="GO" id="GO:0008360">
    <property type="term" value="P:regulation of cell shape"/>
    <property type="evidence" value="ECO:0007669"/>
    <property type="project" value="UniProtKB-KW"/>
</dbReference>
<evidence type="ECO:0000313" key="18">
    <source>
        <dbReference type="EMBL" id="SFI66934.1"/>
    </source>
</evidence>
<keyword evidence="5 18" id="KW-0121">Carboxypeptidase</keyword>
<evidence type="ECO:0000313" key="19">
    <source>
        <dbReference type="Proteomes" id="UP000199377"/>
    </source>
</evidence>
<comment type="similarity">
    <text evidence="3 15">Belongs to the peptidase S11 family.</text>
</comment>
<dbReference type="Gene3D" id="3.40.710.10">
    <property type="entry name" value="DD-peptidase/beta-lactamase superfamily"/>
    <property type="match status" value="1"/>
</dbReference>
<dbReference type="InterPro" id="IPR012907">
    <property type="entry name" value="Peptidase_S11_C"/>
</dbReference>
<accession>A0A1I3K3E1</accession>
<evidence type="ECO:0000256" key="15">
    <source>
        <dbReference type="RuleBase" id="RU004016"/>
    </source>
</evidence>
<protein>
    <recommendedName>
        <fullName evidence="4">serine-type D-Ala-D-Ala carboxypeptidase</fullName>
        <ecNumber evidence="4">3.4.16.4</ecNumber>
    </recommendedName>
</protein>
<feature type="active site" evidence="13">
    <location>
        <position position="121"/>
    </location>
</feature>
<dbReference type="Proteomes" id="UP000199377">
    <property type="component" value="Unassembled WGS sequence"/>
</dbReference>
<dbReference type="STRING" id="1114924.SAMN05216258_108278"/>
<dbReference type="InterPro" id="IPR012338">
    <property type="entry name" value="Beta-lactam/transpept-like"/>
</dbReference>
<dbReference type="RefSeq" id="WP_092862052.1">
    <property type="nucleotide sequence ID" value="NZ_FOQH01000008.1"/>
</dbReference>
<dbReference type="SMART" id="SM00936">
    <property type="entry name" value="PBP5_C"/>
    <property type="match status" value="1"/>
</dbReference>
<keyword evidence="8" id="KW-0378">Hydrolase</keyword>
<dbReference type="PRINTS" id="PR00725">
    <property type="entry name" value="DADACBPTASE1"/>
</dbReference>
<evidence type="ECO:0000259" key="17">
    <source>
        <dbReference type="SMART" id="SM00936"/>
    </source>
</evidence>
<dbReference type="SUPFAM" id="SSF69189">
    <property type="entry name" value="Penicillin-binding protein associated domain"/>
    <property type="match status" value="1"/>
</dbReference>
<reference evidence="18 19" key="1">
    <citation type="submission" date="2016-10" db="EMBL/GenBank/DDBJ databases">
        <authorList>
            <person name="de Groot N.N."/>
        </authorList>
    </citation>
    <scope>NUCLEOTIDE SEQUENCE [LARGE SCALE GENOMIC DNA]</scope>
    <source>
        <strain evidence="18 19">CGMCC 1.11030</strain>
    </source>
</reference>
<dbReference type="GO" id="GO:0009252">
    <property type="term" value="P:peptidoglycan biosynthetic process"/>
    <property type="evidence" value="ECO:0007669"/>
    <property type="project" value="UniProtKB-UniPathway"/>
</dbReference>
<dbReference type="UniPathway" id="UPA00219"/>
<evidence type="ECO:0000256" key="14">
    <source>
        <dbReference type="PIRSR" id="PIRSR618044-2"/>
    </source>
</evidence>
<sequence length="402" mass="43120">MTRRSGLRALAALSLAMALGLAPRLDAAELDIAAREGLVIDMATGAVLLSKNPDQPTPPASMLKLMTLTMVFEALEEGRLSLSDEFLVSEKAWRMGGSKMFVKVGERVSIEDLIRGVIVLSGNDACIVLAEGLAGSEEAFARRMTDRARELGMHSSFGNATGWPHPDNVMTPRDLVYLAQRMIKEHPEFYRYFAETDFEWNGVAQRNRNPLLYANLGADGLKTGHTEEAGYGLVGSAVQDDRRVVFMIGGLDSTAARAQESERIVNWAFREFRNITLYSAGQDLGAAEVWLGAKSTVRLTVEEDALATIPFASADALSATLRYQGPLEAPVTRGQKVAELVVEAPEIPAITIPVVAAEDVPKGGYLTRLQAAAGLMARKAMVAVMGDGETPEAAPDAANAGG</sequence>
<comment type="pathway">
    <text evidence="2">Cell wall biogenesis; peptidoglycan biosynthesis.</text>
</comment>
<dbReference type="Gene3D" id="2.60.410.10">
    <property type="entry name" value="D-Ala-D-Ala carboxypeptidase, C-terminal domain"/>
    <property type="match status" value="1"/>
</dbReference>
<feature type="signal peptide" evidence="16">
    <location>
        <begin position="1"/>
        <end position="27"/>
    </location>
</feature>
<dbReference type="InterPro" id="IPR037167">
    <property type="entry name" value="Peptidase_S11_C_sf"/>
</dbReference>
<evidence type="ECO:0000256" key="3">
    <source>
        <dbReference type="ARBA" id="ARBA00007164"/>
    </source>
</evidence>
<feature type="active site" description="Acyl-ester intermediate" evidence="13">
    <location>
        <position position="64"/>
    </location>
</feature>
<feature type="binding site" evidence="14">
    <location>
        <position position="222"/>
    </location>
    <ligand>
        <name>substrate</name>
    </ligand>
</feature>
<keyword evidence="6" id="KW-0645">Protease</keyword>
<dbReference type="EC" id="3.4.16.4" evidence="4"/>
<comment type="function">
    <text evidence="1">Removes C-terminal D-alanyl residues from sugar-peptide cell wall precursors.</text>
</comment>
<keyword evidence="9" id="KW-0133">Cell shape</keyword>
<name>A0A1I3K3E1_9RHOB</name>
<evidence type="ECO:0000256" key="5">
    <source>
        <dbReference type="ARBA" id="ARBA00022645"/>
    </source>
</evidence>
<evidence type="ECO:0000256" key="16">
    <source>
        <dbReference type="SAM" id="SignalP"/>
    </source>
</evidence>
<dbReference type="PANTHER" id="PTHR21581:SF6">
    <property type="entry name" value="TRAFFICKING PROTEIN PARTICLE COMPLEX SUBUNIT 12"/>
    <property type="match status" value="1"/>
</dbReference>
<keyword evidence="7 16" id="KW-0732">Signal</keyword>
<evidence type="ECO:0000256" key="1">
    <source>
        <dbReference type="ARBA" id="ARBA00003217"/>
    </source>
</evidence>
<dbReference type="EMBL" id="FOQH01000008">
    <property type="protein sequence ID" value="SFI66934.1"/>
    <property type="molecule type" value="Genomic_DNA"/>
</dbReference>
<keyword evidence="11" id="KW-0961">Cell wall biogenesis/degradation</keyword>
<dbReference type="InterPro" id="IPR018044">
    <property type="entry name" value="Peptidase_S11"/>
</dbReference>
<evidence type="ECO:0000256" key="9">
    <source>
        <dbReference type="ARBA" id="ARBA00022960"/>
    </source>
</evidence>
<dbReference type="GO" id="GO:0071555">
    <property type="term" value="P:cell wall organization"/>
    <property type="evidence" value="ECO:0007669"/>
    <property type="project" value="UniProtKB-KW"/>
</dbReference>
<proteinExistence type="inferred from homology"/>
<evidence type="ECO:0000256" key="2">
    <source>
        <dbReference type="ARBA" id="ARBA00004752"/>
    </source>
</evidence>
<comment type="catalytic activity">
    <reaction evidence="12">
        <text>Preferential cleavage: (Ac)2-L-Lys-D-Ala-|-D-Ala. Also transpeptidation of peptidyl-alanyl moieties that are N-acyl substituents of D-alanine.</text>
        <dbReference type="EC" id="3.4.16.4"/>
    </reaction>
</comment>
<evidence type="ECO:0000256" key="8">
    <source>
        <dbReference type="ARBA" id="ARBA00022801"/>
    </source>
</evidence>
<dbReference type="GO" id="GO:0009002">
    <property type="term" value="F:serine-type D-Ala-D-Ala carboxypeptidase activity"/>
    <property type="evidence" value="ECO:0007669"/>
    <property type="project" value="UniProtKB-EC"/>
</dbReference>
<gene>
    <name evidence="18" type="ORF">SAMN05216258_108278</name>
</gene>
<evidence type="ECO:0000256" key="12">
    <source>
        <dbReference type="ARBA" id="ARBA00034000"/>
    </source>
</evidence>
<dbReference type="InterPro" id="IPR001967">
    <property type="entry name" value="Peptidase_S11_N"/>
</dbReference>
<dbReference type="Pfam" id="PF00768">
    <property type="entry name" value="Peptidase_S11"/>
    <property type="match status" value="1"/>
</dbReference>
<dbReference type="InterPro" id="IPR015956">
    <property type="entry name" value="Peniciliin-bd_prot_C_sf"/>
</dbReference>
<dbReference type="OrthoDB" id="9795979at2"/>
<evidence type="ECO:0000256" key="11">
    <source>
        <dbReference type="ARBA" id="ARBA00023316"/>
    </source>
</evidence>
<dbReference type="Pfam" id="PF07943">
    <property type="entry name" value="PBP5_C"/>
    <property type="match status" value="1"/>
</dbReference>
<evidence type="ECO:0000256" key="10">
    <source>
        <dbReference type="ARBA" id="ARBA00022984"/>
    </source>
</evidence>
<organism evidence="18 19">
    <name type="scientific">Albimonas pacifica</name>
    <dbReference type="NCBI Taxonomy" id="1114924"/>
    <lineage>
        <taxon>Bacteria</taxon>
        <taxon>Pseudomonadati</taxon>
        <taxon>Pseudomonadota</taxon>
        <taxon>Alphaproteobacteria</taxon>
        <taxon>Rhodobacterales</taxon>
        <taxon>Paracoccaceae</taxon>
        <taxon>Albimonas</taxon>
    </lineage>
</organism>
<feature type="domain" description="Peptidase S11 D-Ala-D-Ala carboxypeptidase A C-terminal" evidence="17">
    <location>
        <begin position="272"/>
        <end position="362"/>
    </location>
</feature>
<feature type="chain" id="PRO_5011624243" description="serine-type D-Ala-D-Ala carboxypeptidase" evidence="16">
    <location>
        <begin position="28"/>
        <end position="402"/>
    </location>
</feature>
<evidence type="ECO:0000256" key="6">
    <source>
        <dbReference type="ARBA" id="ARBA00022670"/>
    </source>
</evidence>
<keyword evidence="10" id="KW-0573">Peptidoglycan synthesis</keyword>
<dbReference type="PANTHER" id="PTHR21581">
    <property type="entry name" value="D-ALANYL-D-ALANINE CARBOXYPEPTIDASE"/>
    <property type="match status" value="1"/>
</dbReference>
<feature type="active site" description="Acyl-ester intermediate" evidence="13">
    <location>
        <position position="61"/>
    </location>
</feature>
<dbReference type="AlphaFoldDB" id="A0A1I3K3E1"/>
<dbReference type="GO" id="GO:0006508">
    <property type="term" value="P:proteolysis"/>
    <property type="evidence" value="ECO:0007669"/>
    <property type="project" value="UniProtKB-KW"/>
</dbReference>
<evidence type="ECO:0000256" key="4">
    <source>
        <dbReference type="ARBA" id="ARBA00012448"/>
    </source>
</evidence>
<evidence type="ECO:0000256" key="13">
    <source>
        <dbReference type="PIRSR" id="PIRSR618044-1"/>
    </source>
</evidence>